<feature type="region of interest" description="Disordered" evidence="1">
    <location>
        <begin position="99"/>
        <end position="122"/>
    </location>
</feature>
<protein>
    <submittedName>
        <fullName evidence="2">Uncharacterized protein</fullName>
    </submittedName>
</protein>
<dbReference type="Proteomes" id="UP000626109">
    <property type="component" value="Unassembled WGS sequence"/>
</dbReference>
<evidence type="ECO:0000313" key="4">
    <source>
        <dbReference type="Proteomes" id="UP000654075"/>
    </source>
</evidence>
<feature type="compositionally biased region" description="Polar residues" evidence="1">
    <location>
        <begin position="112"/>
        <end position="122"/>
    </location>
</feature>
<name>A0A813FEY7_POLGL</name>
<reference evidence="2" key="1">
    <citation type="submission" date="2021-02" db="EMBL/GenBank/DDBJ databases">
        <authorList>
            <person name="Dougan E. K."/>
            <person name="Rhodes N."/>
            <person name="Thang M."/>
            <person name="Chan C."/>
        </authorList>
    </citation>
    <scope>NUCLEOTIDE SEQUENCE</scope>
</reference>
<comment type="caution">
    <text evidence="2">The sequence shown here is derived from an EMBL/GenBank/DDBJ whole genome shotgun (WGS) entry which is preliminary data.</text>
</comment>
<gene>
    <name evidence="2" type="ORF">PGLA1383_LOCUS28212</name>
    <name evidence="3" type="ORF">PGLA2088_LOCUS14860</name>
</gene>
<evidence type="ECO:0000256" key="1">
    <source>
        <dbReference type="SAM" id="MobiDB-lite"/>
    </source>
</evidence>
<sequence>MNLASVLEDWQHPVRRKIRPASSNCVRLVLPQFDQENLPPLQKVGRLFSSNKATNQPWHQDLLSARGAGHHLKTCSVTPSLYAGPERRCLVLGCKTASSVAHGTSGGRSGDYPSQVTQEEQE</sequence>
<keyword evidence="4" id="KW-1185">Reference proteome</keyword>
<accession>A0A813FEY7</accession>
<organism evidence="2 4">
    <name type="scientific">Polarella glacialis</name>
    <name type="common">Dinoflagellate</name>
    <dbReference type="NCBI Taxonomy" id="89957"/>
    <lineage>
        <taxon>Eukaryota</taxon>
        <taxon>Sar</taxon>
        <taxon>Alveolata</taxon>
        <taxon>Dinophyceae</taxon>
        <taxon>Suessiales</taxon>
        <taxon>Suessiaceae</taxon>
        <taxon>Polarella</taxon>
    </lineage>
</organism>
<dbReference type="AlphaFoldDB" id="A0A813FEY7"/>
<dbReference type="Proteomes" id="UP000654075">
    <property type="component" value="Unassembled WGS sequence"/>
</dbReference>
<proteinExistence type="predicted"/>
<evidence type="ECO:0000313" key="2">
    <source>
        <dbReference type="EMBL" id="CAE8610385.1"/>
    </source>
</evidence>
<evidence type="ECO:0000313" key="3">
    <source>
        <dbReference type="EMBL" id="CAE8662407.1"/>
    </source>
</evidence>
<dbReference type="EMBL" id="CAJNNW010018142">
    <property type="protein sequence ID" value="CAE8662407.1"/>
    <property type="molecule type" value="Genomic_DNA"/>
</dbReference>
<dbReference type="EMBL" id="CAJNNV010024649">
    <property type="protein sequence ID" value="CAE8610385.1"/>
    <property type="molecule type" value="Genomic_DNA"/>
</dbReference>